<dbReference type="RefSeq" id="WP_002731289.1">
    <property type="nucleotide sequence ID" value="NZ_CAHP01000060.1"/>
</dbReference>
<keyword evidence="2" id="KW-1185">Reference proteome</keyword>
<dbReference type="STRING" id="1150626.PHAMO_80030"/>
<dbReference type="EMBL" id="CAHP01000060">
    <property type="protein sequence ID" value="CCG43239.1"/>
    <property type="molecule type" value="Genomic_DNA"/>
</dbReference>
<sequence>MTELAYNPRYANYARAHGRTPEEQVAQDHLDWPGGSMCGFMLWNREKVGEFGKVNPDAFMAGGLWDHAAYDAWLTAEVDKITATWGEGMDKKPLFASEELEPLTTDGEGV</sequence>
<name>H8FY01_MAGML</name>
<dbReference type="Proteomes" id="UP000004169">
    <property type="component" value="Unassembled WGS sequence"/>
</dbReference>
<evidence type="ECO:0000313" key="1">
    <source>
        <dbReference type="EMBL" id="CCG43239.1"/>
    </source>
</evidence>
<gene>
    <name evidence="1" type="ORF">PHAMO_80030</name>
</gene>
<proteinExistence type="predicted"/>
<accession>H8FY01</accession>
<comment type="caution">
    <text evidence="1">The sequence shown here is derived from an EMBL/GenBank/DDBJ whole genome shotgun (WGS) entry which is preliminary data.</text>
</comment>
<organism evidence="1 2">
    <name type="scientific">Magnetospirillum molischianum DSM 120</name>
    <dbReference type="NCBI Taxonomy" id="1150626"/>
    <lineage>
        <taxon>Bacteria</taxon>
        <taxon>Pseudomonadati</taxon>
        <taxon>Pseudomonadota</taxon>
        <taxon>Alphaproteobacteria</taxon>
        <taxon>Rhodospirillales</taxon>
        <taxon>Rhodospirillaceae</taxon>
        <taxon>Magnetospirillum</taxon>
    </lineage>
</organism>
<evidence type="ECO:0000313" key="2">
    <source>
        <dbReference type="Proteomes" id="UP000004169"/>
    </source>
</evidence>
<dbReference type="AlphaFoldDB" id="H8FY01"/>
<dbReference type="OrthoDB" id="9797506at2"/>
<protein>
    <submittedName>
        <fullName evidence="1">Uncharacterized protein</fullName>
    </submittedName>
</protein>
<reference evidence="1 2" key="1">
    <citation type="journal article" date="2012" name="J. Bacteriol.">
        <title>Draft Genome Sequence of the Purple Photosynthetic Bacterium Phaeospirillum molischianum DSM120, a Particularly Versatile Bacterium.</title>
        <authorList>
            <person name="Duquesne K."/>
            <person name="Prima V."/>
            <person name="Ji B."/>
            <person name="Rouy Z."/>
            <person name="Medigue C."/>
            <person name="Talla E."/>
            <person name="Sturgis J.N."/>
        </authorList>
    </citation>
    <scope>NUCLEOTIDE SEQUENCE [LARGE SCALE GENOMIC DNA]</scope>
    <source>
        <strain evidence="2">DSM120</strain>
    </source>
</reference>